<feature type="transmembrane region" description="Helical" evidence="1">
    <location>
        <begin position="226"/>
        <end position="247"/>
    </location>
</feature>
<keyword evidence="3" id="KW-1185">Reference proteome</keyword>
<feature type="transmembrane region" description="Helical" evidence="1">
    <location>
        <begin position="38"/>
        <end position="58"/>
    </location>
</feature>
<name>A0A7D4QCP6_9SPHI</name>
<keyword evidence="1" id="KW-1133">Transmembrane helix</keyword>
<feature type="transmembrane region" description="Helical" evidence="1">
    <location>
        <begin position="167"/>
        <end position="187"/>
    </location>
</feature>
<dbReference type="Proteomes" id="UP000505355">
    <property type="component" value="Chromosome"/>
</dbReference>
<dbReference type="KEGG" id="mmab:HQ865_16365"/>
<protein>
    <submittedName>
        <fullName evidence="2">PH domain-containing protein</fullName>
    </submittedName>
</protein>
<keyword evidence="1" id="KW-0812">Transmembrane</keyword>
<proteinExistence type="predicted"/>
<gene>
    <name evidence="2" type="ORF">HQ865_16365</name>
</gene>
<keyword evidence="1" id="KW-0472">Membrane</keyword>
<evidence type="ECO:0000256" key="1">
    <source>
        <dbReference type="SAM" id="Phobius"/>
    </source>
</evidence>
<dbReference type="EMBL" id="CP054139">
    <property type="protein sequence ID" value="QKJ31264.1"/>
    <property type="molecule type" value="Genomic_DNA"/>
</dbReference>
<reference evidence="2 3" key="1">
    <citation type="submission" date="2020-05" db="EMBL/GenBank/DDBJ databases">
        <title>Mucilaginibacter mali sp. nov.</title>
        <authorList>
            <person name="Kim H.S."/>
            <person name="Lee K.C."/>
            <person name="Suh M.K."/>
            <person name="Kim J.-S."/>
            <person name="Han K.-I."/>
            <person name="Eom M.K."/>
            <person name="Shin Y.K."/>
            <person name="Lee J.-S."/>
        </authorList>
    </citation>
    <scope>NUCLEOTIDE SEQUENCE [LARGE SCALE GENOMIC DNA]</scope>
    <source>
        <strain evidence="2 3">G2-14</strain>
    </source>
</reference>
<feature type="transmembrane region" description="Helical" evidence="1">
    <location>
        <begin position="259"/>
        <end position="276"/>
    </location>
</feature>
<accession>A0A7D4QCP6</accession>
<dbReference type="AlphaFoldDB" id="A0A7D4QCP6"/>
<feature type="transmembrane region" description="Helical" evidence="1">
    <location>
        <begin position="12"/>
        <end position="32"/>
    </location>
</feature>
<sequence length="385" mass="43198">MNQEFTLGNGTKIVYGLLGAGLAAFAIFFFAMPRNPNVSYAVYSIPLLFLLGSVLMFINIARRRVIIAGDTITRANVFGTREMAFDQIKGCRIGQKVIIIEPLDASAKRMTITNYIDYADDEVLVNYLRERFTDLDAADLQKSEKEFADDNRFGFNTDDRKAALEKATAICTAYNIIGFTGGFALIILRGGRVAVICEIVYPVIGIFLMAFSHGLIKFLSNKKRSVYPFIGIGFLIAAISLLIRSLINYEILGYDKLLLPSFGIALAMFIPLYYWGINREAESPKGQAIMMLVVSLIFGFGLTRTLNCQYDDSAPRNFNTTVLSKYISSGKGAHYHITLNPWHNTQSSREIDVSQSEYDRIQIADPVTIHEKQGYLHVPWFYVDL</sequence>
<feature type="transmembrane region" description="Helical" evidence="1">
    <location>
        <begin position="288"/>
        <end position="306"/>
    </location>
</feature>
<evidence type="ECO:0000313" key="3">
    <source>
        <dbReference type="Proteomes" id="UP000505355"/>
    </source>
</evidence>
<organism evidence="2 3">
    <name type="scientific">Mucilaginibacter mali</name>
    <dbReference type="NCBI Taxonomy" id="2740462"/>
    <lineage>
        <taxon>Bacteria</taxon>
        <taxon>Pseudomonadati</taxon>
        <taxon>Bacteroidota</taxon>
        <taxon>Sphingobacteriia</taxon>
        <taxon>Sphingobacteriales</taxon>
        <taxon>Sphingobacteriaceae</taxon>
        <taxon>Mucilaginibacter</taxon>
    </lineage>
</organism>
<evidence type="ECO:0000313" key="2">
    <source>
        <dbReference type="EMBL" id="QKJ31264.1"/>
    </source>
</evidence>
<feature type="transmembrane region" description="Helical" evidence="1">
    <location>
        <begin position="199"/>
        <end position="219"/>
    </location>
</feature>
<dbReference type="RefSeq" id="WP_173415929.1">
    <property type="nucleotide sequence ID" value="NZ_CP054139.1"/>
</dbReference>